<evidence type="ECO:0000256" key="1">
    <source>
        <dbReference type="ARBA" id="ARBA00022737"/>
    </source>
</evidence>
<keyword evidence="3" id="KW-0106">Calcium</keyword>
<comment type="subcellular location">
    <subcellularLocation>
        <location evidence="3">Membrane</location>
    </subcellularLocation>
</comment>
<proteinExistence type="inferred from homology"/>
<evidence type="ECO:0000313" key="5">
    <source>
        <dbReference type="EMBL" id="RVW30226.1"/>
    </source>
</evidence>
<protein>
    <recommendedName>
        <fullName evidence="3">Calcineurin B-like protein</fullName>
    </recommendedName>
</protein>
<dbReference type="GO" id="GO:0019722">
    <property type="term" value="P:calcium-mediated signaling"/>
    <property type="evidence" value="ECO:0007669"/>
    <property type="project" value="UniProtKB-UniRule"/>
</dbReference>
<dbReference type="PROSITE" id="PS50222">
    <property type="entry name" value="EF_HAND_2"/>
    <property type="match status" value="3"/>
</dbReference>
<dbReference type="SUPFAM" id="SSF47473">
    <property type="entry name" value="EF-hand"/>
    <property type="match status" value="1"/>
</dbReference>
<feature type="domain" description="EF-hand" evidence="4">
    <location>
        <begin position="78"/>
        <end position="113"/>
    </location>
</feature>
<comment type="caution">
    <text evidence="5">The sequence shown here is derived from an EMBL/GenBank/DDBJ whole genome shotgun (WGS) entry which is preliminary data.</text>
</comment>
<evidence type="ECO:0000256" key="3">
    <source>
        <dbReference type="RuleBase" id="RU369080"/>
    </source>
</evidence>
<evidence type="ECO:0000256" key="2">
    <source>
        <dbReference type="ARBA" id="ARBA00023774"/>
    </source>
</evidence>
<dbReference type="InterPro" id="IPR045198">
    <property type="entry name" value="CNBL1-10"/>
</dbReference>
<dbReference type="SMART" id="SM00054">
    <property type="entry name" value="EFh"/>
    <property type="match status" value="3"/>
</dbReference>
<keyword evidence="1 3" id="KW-0677">Repeat</keyword>
<evidence type="ECO:0000313" key="6">
    <source>
        <dbReference type="Proteomes" id="UP000288805"/>
    </source>
</evidence>
<dbReference type="PRINTS" id="PR00450">
    <property type="entry name" value="RECOVERIN"/>
</dbReference>
<accession>A0A438D472</accession>
<dbReference type="Proteomes" id="UP000288805">
    <property type="component" value="Unassembled WGS sequence"/>
</dbReference>
<dbReference type="FunFam" id="1.10.238.10:FF:000073">
    <property type="entry name" value="calcineurin B-like protein 3"/>
    <property type="match status" value="1"/>
</dbReference>
<evidence type="ECO:0000259" key="4">
    <source>
        <dbReference type="PROSITE" id="PS50222"/>
    </source>
</evidence>
<dbReference type="GO" id="GO:0005509">
    <property type="term" value="F:calcium ion binding"/>
    <property type="evidence" value="ECO:0007669"/>
    <property type="project" value="UniProtKB-UniRule"/>
</dbReference>
<sequence>MLQCLEGVKHLCAVVVNCCDADLYKQPKGLEDPEALARETCFVSCVQQSISLMLSFPVSVSEIEALYELFKKISSAVIDDGLINKVFDLFDTKHNGILDFEEFARALSVFHPNAPIEDKIDFSFQLYDLKQQGFIERQEVKQMVVATLAESGMNLSDDVIESIIDKTFEEADTKHDGKIDKEEWRSLVLRHPSLLKNMTLQYLKATSSSIILSRDGLFLLDNMALLCAVVFRRNFLRVKLHSYLDVGFVFIFPDLSYFFLACHGSDGRPSIQSACALFASLRRFKSQSLPLFLQCSGMNGIRTLLDHAAMFHWFPVLRWLFLSRNMTRFL</sequence>
<comment type="similarity">
    <text evidence="2 3">Belongs to the calcineurin regulatory subunit family.</text>
</comment>
<name>A0A438D472_VITVI</name>
<dbReference type="PANTHER" id="PTHR23056">
    <property type="entry name" value="CALCINEURIN B"/>
    <property type="match status" value="1"/>
</dbReference>
<keyword evidence="3" id="KW-0479">Metal-binding</keyword>
<keyword evidence="3" id="KW-0472">Membrane</keyword>
<dbReference type="GO" id="GO:0016020">
    <property type="term" value="C:membrane"/>
    <property type="evidence" value="ECO:0007669"/>
    <property type="project" value="UniProtKB-SubCell"/>
</dbReference>
<feature type="domain" description="EF-hand" evidence="4">
    <location>
        <begin position="115"/>
        <end position="150"/>
    </location>
</feature>
<dbReference type="EMBL" id="QGNW01001805">
    <property type="protein sequence ID" value="RVW30226.1"/>
    <property type="molecule type" value="Genomic_DNA"/>
</dbReference>
<dbReference type="Pfam" id="PF13499">
    <property type="entry name" value="EF-hand_7"/>
    <property type="match status" value="1"/>
</dbReference>
<gene>
    <name evidence="5" type="primary">CBL3_0</name>
    <name evidence="5" type="ORF">CK203_088677</name>
</gene>
<reference evidence="5 6" key="1">
    <citation type="journal article" date="2018" name="PLoS Genet.">
        <title>Population sequencing reveals clonal diversity and ancestral inbreeding in the grapevine cultivar Chardonnay.</title>
        <authorList>
            <person name="Roach M.J."/>
            <person name="Johnson D.L."/>
            <person name="Bohlmann J."/>
            <person name="van Vuuren H.J."/>
            <person name="Jones S.J."/>
            <person name="Pretorius I.S."/>
            <person name="Schmidt S.A."/>
            <person name="Borneman A.R."/>
        </authorList>
    </citation>
    <scope>NUCLEOTIDE SEQUENCE [LARGE SCALE GENOMIC DNA]</scope>
    <source>
        <strain evidence="6">cv. Chardonnay</strain>
        <tissue evidence="5">Leaf</tissue>
    </source>
</reference>
<comment type="function">
    <text evidence="3">Acts as a calcium sensor. CBL proteins interact with CIPK serine-threonine protein kinases. Binding of a CBL protein to the regulatory NAF domain of a CIPK protein lead to the activation of the kinase in a calcium-dependent manner.</text>
</comment>
<dbReference type="AlphaFoldDB" id="A0A438D472"/>
<dbReference type="InterPro" id="IPR002048">
    <property type="entry name" value="EF_hand_dom"/>
</dbReference>
<feature type="domain" description="EF-hand" evidence="4">
    <location>
        <begin position="159"/>
        <end position="194"/>
    </location>
</feature>
<dbReference type="InterPro" id="IPR011992">
    <property type="entry name" value="EF-hand-dom_pair"/>
</dbReference>
<comment type="subunit">
    <text evidence="3">Homodimer. Interacts with CIPK.</text>
</comment>
<organism evidence="5 6">
    <name type="scientific">Vitis vinifera</name>
    <name type="common">Grape</name>
    <dbReference type="NCBI Taxonomy" id="29760"/>
    <lineage>
        <taxon>Eukaryota</taxon>
        <taxon>Viridiplantae</taxon>
        <taxon>Streptophyta</taxon>
        <taxon>Embryophyta</taxon>
        <taxon>Tracheophyta</taxon>
        <taxon>Spermatophyta</taxon>
        <taxon>Magnoliopsida</taxon>
        <taxon>eudicotyledons</taxon>
        <taxon>Gunneridae</taxon>
        <taxon>Pentapetalae</taxon>
        <taxon>rosids</taxon>
        <taxon>Vitales</taxon>
        <taxon>Vitaceae</taxon>
        <taxon>Viteae</taxon>
        <taxon>Vitis</taxon>
    </lineage>
</organism>
<dbReference type="GO" id="GO:0019900">
    <property type="term" value="F:kinase binding"/>
    <property type="evidence" value="ECO:0007669"/>
    <property type="project" value="UniProtKB-UniRule"/>
</dbReference>
<dbReference type="Pfam" id="PF13833">
    <property type="entry name" value="EF-hand_8"/>
    <property type="match status" value="1"/>
</dbReference>
<dbReference type="PANTHER" id="PTHR23056:SF116">
    <property type="entry name" value="CALCINEURIN B-LIKE PROTEIN 3-RELATED"/>
    <property type="match status" value="1"/>
</dbReference>
<dbReference type="Gene3D" id="1.10.238.10">
    <property type="entry name" value="EF-hand"/>
    <property type="match status" value="1"/>
</dbReference>